<reference evidence="2" key="1">
    <citation type="journal article" date="2023" name="Nat. Plants">
        <title>Single-cell RNA sequencing provides a high-resolution roadmap for understanding the multicellular compartmentation of specialized metabolism.</title>
        <authorList>
            <person name="Sun S."/>
            <person name="Shen X."/>
            <person name="Li Y."/>
            <person name="Li Y."/>
            <person name="Wang S."/>
            <person name="Li R."/>
            <person name="Zhang H."/>
            <person name="Shen G."/>
            <person name="Guo B."/>
            <person name="Wei J."/>
            <person name="Xu J."/>
            <person name="St-Pierre B."/>
            <person name="Chen S."/>
            <person name="Sun C."/>
        </authorList>
    </citation>
    <scope>NUCLEOTIDE SEQUENCE [LARGE SCALE GENOMIC DNA]</scope>
</reference>
<dbReference type="EMBL" id="CM044703">
    <property type="protein sequence ID" value="KAI5672893.1"/>
    <property type="molecule type" value="Genomic_DNA"/>
</dbReference>
<evidence type="ECO:0000313" key="2">
    <source>
        <dbReference type="Proteomes" id="UP001060085"/>
    </source>
</evidence>
<dbReference type="Proteomes" id="UP001060085">
    <property type="component" value="Linkage Group LG03"/>
</dbReference>
<organism evidence="1 2">
    <name type="scientific">Catharanthus roseus</name>
    <name type="common">Madagascar periwinkle</name>
    <name type="synonym">Vinca rosea</name>
    <dbReference type="NCBI Taxonomy" id="4058"/>
    <lineage>
        <taxon>Eukaryota</taxon>
        <taxon>Viridiplantae</taxon>
        <taxon>Streptophyta</taxon>
        <taxon>Embryophyta</taxon>
        <taxon>Tracheophyta</taxon>
        <taxon>Spermatophyta</taxon>
        <taxon>Magnoliopsida</taxon>
        <taxon>eudicotyledons</taxon>
        <taxon>Gunneridae</taxon>
        <taxon>Pentapetalae</taxon>
        <taxon>asterids</taxon>
        <taxon>lamiids</taxon>
        <taxon>Gentianales</taxon>
        <taxon>Apocynaceae</taxon>
        <taxon>Rauvolfioideae</taxon>
        <taxon>Vinceae</taxon>
        <taxon>Catharanthinae</taxon>
        <taxon>Catharanthus</taxon>
    </lineage>
</organism>
<comment type="caution">
    <text evidence="1">The sequence shown here is derived from an EMBL/GenBank/DDBJ whole genome shotgun (WGS) entry which is preliminary data.</text>
</comment>
<gene>
    <name evidence="1" type="ORF">M9H77_13257</name>
</gene>
<name>A0ACC0BJY7_CATRO</name>
<keyword evidence="2" id="KW-1185">Reference proteome</keyword>
<accession>A0ACC0BJY7</accession>
<proteinExistence type="predicted"/>
<sequence>MTQTNMESYPPIFRPKETQNEVNDDMDEADQGAADLDMLPVIDFQKINYEKLNEACKDWGMFRLINHGIPPTLLEKLDDHAKKLFSFSFELKQASFSNPISYFWGTPGLTPSGAAIPRETGSKGSHQSFSWLEGFHVLLYPLSKCKYEDPMHESFRGLLEEYGSHQTRLASRIFETLTLNIPLDLSQSKSYMSPKTGQLRVHRYPCCFEAEQAWGIDVHTDSSLLSIVHQDQVGGLQVLYKDDRWVDVKPVAQSLIVNLGDMMQAISDDTFVAAKHRVKVHKRKERISIGYFVFPDEEAVIKSSKYKTFTYADFRTEVQRDLKTIGCKIGLPKFKIDKTF</sequence>
<evidence type="ECO:0000313" key="1">
    <source>
        <dbReference type="EMBL" id="KAI5672893.1"/>
    </source>
</evidence>
<protein>
    <submittedName>
        <fullName evidence="1">Uncharacterized protein</fullName>
    </submittedName>
</protein>